<feature type="domain" description="RNase III" evidence="10">
    <location>
        <begin position="45"/>
        <end position="186"/>
    </location>
</feature>
<dbReference type="GO" id="GO:0004519">
    <property type="term" value="F:endonuclease activity"/>
    <property type="evidence" value="ECO:0007669"/>
    <property type="project" value="UniProtKB-KW"/>
</dbReference>
<dbReference type="InterPro" id="IPR000999">
    <property type="entry name" value="RNase_III_dom"/>
</dbReference>
<dbReference type="Pfam" id="PF00636">
    <property type="entry name" value="Ribonuclease_3"/>
    <property type="match status" value="1"/>
</dbReference>
<evidence type="ECO:0000313" key="11">
    <source>
        <dbReference type="EMBL" id="KAL3509845.1"/>
    </source>
</evidence>
<accession>A0ABD2YUZ8</accession>
<reference evidence="11 12" key="1">
    <citation type="submission" date="2024-11" db="EMBL/GenBank/DDBJ databases">
        <title>A near-complete genome assembly of Cinchona calisaya.</title>
        <authorList>
            <person name="Lian D.C."/>
            <person name="Zhao X.W."/>
            <person name="Wei L."/>
        </authorList>
    </citation>
    <scope>NUCLEOTIDE SEQUENCE [LARGE SCALE GENOMIC DNA]</scope>
    <source>
        <tissue evidence="11">Nenye</tissue>
    </source>
</reference>
<dbReference type="Gene3D" id="1.10.1520.10">
    <property type="entry name" value="Ribonuclease III domain"/>
    <property type="match status" value="1"/>
</dbReference>
<keyword evidence="5" id="KW-0255">Endonuclease</keyword>
<dbReference type="SMART" id="SM00535">
    <property type="entry name" value="RIBOc"/>
    <property type="match status" value="1"/>
</dbReference>
<dbReference type="GO" id="GO:0003723">
    <property type="term" value="F:RNA binding"/>
    <property type="evidence" value="ECO:0007669"/>
    <property type="project" value="UniProtKB-KW"/>
</dbReference>
<dbReference type="Gene3D" id="3.30.160.20">
    <property type="match status" value="1"/>
</dbReference>
<keyword evidence="12" id="KW-1185">Reference proteome</keyword>
<dbReference type="PANTHER" id="PTHR14950:SF54">
    <property type="entry name" value="RNASE II-LIKE 1"/>
    <property type="match status" value="1"/>
</dbReference>
<protein>
    <recommendedName>
        <fullName evidence="10">RNase III domain-containing protein</fullName>
    </recommendedName>
</protein>
<dbReference type="Proteomes" id="UP001630127">
    <property type="component" value="Unassembled WGS sequence"/>
</dbReference>
<feature type="compositionally biased region" description="Polar residues" evidence="9">
    <location>
        <begin position="1"/>
        <end position="13"/>
    </location>
</feature>
<evidence type="ECO:0000256" key="2">
    <source>
        <dbReference type="ARBA" id="ARBA00001946"/>
    </source>
</evidence>
<evidence type="ECO:0000256" key="8">
    <source>
        <dbReference type="ARBA" id="ARBA00022884"/>
    </source>
</evidence>
<dbReference type="SUPFAM" id="SSF69065">
    <property type="entry name" value="RNase III domain-like"/>
    <property type="match status" value="1"/>
</dbReference>
<dbReference type="GO" id="GO:0046872">
    <property type="term" value="F:metal ion binding"/>
    <property type="evidence" value="ECO:0007669"/>
    <property type="project" value="UniProtKB-KW"/>
</dbReference>
<dbReference type="EMBL" id="JBJUIK010000012">
    <property type="protein sequence ID" value="KAL3509845.1"/>
    <property type="molecule type" value="Genomic_DNA"/>
</dbReference>
<evidence type="ECO:0000256" key="6">
    <source>
        <dbReference type="ARBA" id="ARBA00022801"/>
    </source>
</evidence>
<dbReference type="GO" id="GO:0016787">
    <property type="term" value="F:hydrolase activity"/>
    <property type="evidence" value="ECO:0007669"/>
    <property type="project" value="UniProtKB-KW"/>
</dbReference>
<keyword evidence="6" id="KW-0378">Hydrolase</keyword>
<name>A0ABD2YUZ8_9GENT</name>
<dbReference type="PROSITE" id="PS50142">
    <property type="entry name" value="RNASE_3_2"/>
    <property type="match status" value="1"/>
</dbReference>
<evidence type="ECO:0000256" key="3">
    <source>
        <dbReference type="ARBA" id="ARBA00022722"/>
    </source>
</evidence>
<dbReference type="SUPFAM" id="SSF54768">
    <property type="entry name" value="dsRNA-binding domain-like"/>
    <property type="match status" value="1"/>
</dbReference>
<keyword evidence="7" id="KW-0460">Magnesium</keyword>
<evidence type="ECO:0000256" key="1">
    <source>
        <dbReference type="ARBA" id="ARBA00001936"/>
    </source>
</evidence>
<dbReference type="PANTHER" id="PTHR14950">
    <property type="entry name" value="DICER-RELATED"/>
    <property type="match status" value="1"/>
</dbReference>
<comment type="cofactor">
    <cofactor evidence="2">
        <name>Mg(2+)</name>
        <dbReference type="ChEBI" id="CHEBI:18420"/>
    </cofactor>
</comment>
<keyword evidence="3" id="KW-0540">Nuclease</keyword>
<comment type="caution">
    <text evidence="11">The sequence shown here is derived from an EMBL/GenBank/DDBJ whole genome shotgun (WGS) entry which is preliminary data.</text>
</comment>
<dbReference type="FunFam" id="1.10.1520.10:FF:000004">
    <property type="entry name" value="Endoribonuclease dicer-like 1"/>
    <property type="match status" value="1"/>
</dbReference>
<organism evidence="11 12">
    <name type="scientific">Cinchona calisaya</name>
    <dbReference type="NCBI Taxonomy" id="153742"/>
    <lineage>
        <taxon>Eukaryota</taxon>
        <taxon>Viridiplantae</taxon>
        <taxon>Streptophyta</taxon>
        <taxon>Embryophyta</taxon>
        <taxon>Tracheophyta</taxon>
        <taxon>Spermatophyta</taxon>
        <taxon>Magnoliopsida</taxon>
        <taxon>eudicotyledons</taxon>
        <taxon>Gunneridae</taxon>
        <taxon>Pentapetalae</taxon>
        <taxon>asterids</taxon>
        <taxon>lamiids</taxon>
        <taxon>Gentianales</taxon>
        <taxon>Rubiaceae</taxon>
        <taxon>Cinchonoideae</taxon>
        <taxon>Cinchoneae</taxon>
        <taxon>Cinchona</taxon>
    </lineage>
</organism>
<dbReference type="CDD" id="cd00593">
    <property type="entry name" value="RIBOc"/>
    <property type="match status" value="1"/>
</dbReference>
<feature type="region of interest" description="Disordered" evidence="9">
    <location>
        <begin position="1"/>
        <end position="32"/>
    </location>
</feature>
<proteinExistence type="predicted"/>
<comment type="cofactor">
    <cofactor evidence="1">
        <name>Mn(2+)</name>
        <dbReference type="ChEBI" id="CHEBI:29035"/>
    </cofactor>
</comment>
<evidence type="ECO:0000256" key="4">
    <source>
        <dbReference type="ARBA" id="ARBA00022723"/>
    </source>
</evidence>
<dbReference type="AlphaFoldDB" id="A0ABD2YUZ8"/>
<evidence type="ECO:0000313" key="12">
    <source>
        <dbReference type="Proteomes" id="UP001630127"/>
    </source>
</evidence>
<keyword evidence="8" id="KW-0694">RNA-binding</keyword>
<keyword evidence="4" id="KW-0479">Metal-binding</keyword>
<gene>
    <name evidence="11" type="ORF">ACH5RR_029246</name>
</gene>
<sequence length="291" mass="33383">MDTDQNQNQNPPSLENFHIHNQEKQDKKQENEELMNQSFTDKLLEEEIKEITGYKFNDPCLLQQAFTDSSYHDNCLSYERLEYIGDSVLNLLIAKEHYFIYPDLPPGRLTRLRAANVDTEKLARVALKWNLHKFLRHKKPLLDGQIESFTEAISAYPLHSSGLVDAPKVLADIVESLIGAIFLDCNSSLDTTWQVVKNLLQPMIIPTTLQTHPVTKLNEICQKNGLKIKFVDLWKERGEIEVYVDHEYAGRGKYNSKRLIAVNRAANNAYDQIASKLSTVEDMQQSCRCNG</sequence>
<evidence type="ECO:0000256" key="9">
    <source>
        <dbReference type="SAM" id="MobiDB-lite"/>
    </source>
</evidence>
<evidence type="ECO:0000256" key="5">
    <source>
        <dbReference type="ARBA" id="ARBA00022759"/>
    </source>
</evidence>
<feature type="compositionally biased region" description="Basic and acidic residues" evidence="9">
    <location>
        <begin position="17"/>
        <end position="31"/>
    </location>
</feature>
<evidence type="ECO:0000259" key="10">
    <source>
        <dbReference type="PROSITE" id="PS50142"/>
    </source>
</evidence>
<dbReference type="InterPro" id="IPR036389">
    <property type="entry name" value="RNase_III_sf"/>
</dbReference>
<evidence type="ECO:0000256" key="7">
    <source>
        <dbReference type="ARBA" id="ARBA00022842"/>
    </source>
</evidence>